<dbReference type="PANTHER" id="PTHR30451:SF9">
    <property type="entry name" value="F1 CAPSULE-ANCHORING PROTEIN"/>
    <property type="match status" value="1"/>
</dbReference>
<reference evidence="12" key="1">
    <citation type="submission" date="2018-06" db="EMBL/GenBank/DDBJ databases">
        <authorList>
            <person name="Ashton P.M."/>
            <person name="Dallman T."/>
            <person name="Nair S."/>
            <person name="De Pinna E."/>
            <person name="Peters T."/>
            <person name="Grant K."/>
        </authorList>
    </citation>
    <scope>NUCLEOTIDE SEQUENCE</scope>
    <source>
        <strain evidence="12">270101</strain>
    </source>
</reference>
<evidence type="ECO:0000256" key="8">
    <source>
        <dbReference type="ARBA" id="ARBA00023237"/>
    </source>
</evidence>
<evidence type="ECO:0000256" key="2">
    <source>
        <dbReference type="ARBA" id="ARBA00008064"/>
    </source>
</evidence>
<dbReference type="Pfam" id="PF13953">
    <property type="entry name" value="PapC_C"/>
    <property type="match status" value="1"/>
</dbReference>
<dbReference type="PANTHER" id="PTHR30451">
    <property type="entry name" value="OUTER MEMBRANE USHER PROTEIN"/>
    <property type="match status" value="1"/>
</dbReference>
<organism evidence="12">
    <name type="scientific">Salmonella enterica subsp. enterica serovar Bareilly</name>
    <dbReference type="NCBI Taxonomy" id="58096"/>
    <lineage>
        <taxon>Bacteria</taxon>
        <taxon>Pseudomonadati</taxon>
        <taxon>Pseudomonadota</taxon>
        <taxon>Gammaproteobacteria</taxon>
        <taxon>Enterobacterales</taxon>
        <taxon>Enterobacteriaceae</taxon>
        <taxon>Salmonella</taxon>
    </lineage>
</organism>
<dbReference type="Gene3D" id="2.60.40.2070">
    <property type="match status" value="1"/>
</dbReference>
<evidence type="ECO:0000259" key="10">
    <source>
        <dbReference type="Pfam" id="PF13953"/>
    </source>
</evidence>
<evidence type="ECO:0000256" key="1">
    <source>
        <dbReference type="ARBA" id="ARBA00004571"/>
    </source>
</evidence>
<evidence type="ECO:0000256" key="5">
    <source>
        <dbReference type="ARBA" id="ARBA00022692"/>
    </source>
</evidence>
<dbReference type="Pfam" id="PF13954">
    <property type="entry name" value="PapC_N"/>
    <property type="match status" value="1"/>
</dbReference>
<keyword evidence="3" id="KW-0813">Transport</keyword>
<feature type="signal peptide" evidence="9">
    <location>
        <begin position="1"/>
        <end position="18"/>
    </location>
</feature>
<gene>
    <name evidence="12" type="ORF">DQY80_21715</name>
</gene>
<keyword evidence="7" id="KW-0472">Membrane</keyword>
<dbReference type="InterPro" id="IPR000015">
    <property type="entry name" value="Fimb_usher"/>
</dbReference>
<dbReference type="InterPro" id="IPR042186">
    <property type="entry name" value="FimD_plug_dom"/>
</dbReference>
<evidence type="ECO:0000256" key="7">
    <source>
        <dbReference type="ARBA" id="ARBA00023136"/>
    </source>
</evidence>
<dbReference type="AlphaFoldDB" id="A0A3U5NEA3"/>
<dbReference type="GO" id="GO:0009297">
    <property type="term" value="P:pilus assembly"/>
    <property type="evidence" value="ECO:0007669"/>
    <property type="project" value="InterPro"/>
</dbReference>
<name>A0A3U5NEA3_SALET</name>
<dbReference type="Gene3D" id="3.10.20.410">
    <property type="match status" value="1"/>
</dbReference>
<comment type="subcellular location">
    <subcellularLocation>
        <location evidence="1">Cell outer membrane</location>
        <topology evidence="1">Multi-pass membrane protein</topology>
    </subcellularLocation>
</comment>
<dbReference type="SUPFAM" id="SSF141729">
    <property type="entry name" value="FimD N-terminal domain-like"/>
    <property type="match status" value="1"/>
</dbReference>
<dbReference type="InterPro" id="IPR037224">
    <property type="entry name" value="PapC_N_sf"/>
</dbReference>
<dbReference type="Pfam" id="PF00577">
    <property type="entry name" value="Usher"/>
    <property type="match status" value="1"/>
</dbReference>
<comment type="similarity">
    <text evidence="2">Belongs to the fimbrial export usher family.</text>
</comment>
<dbReference type="InterPro" id="IPR025885">
    <property type="entry name" value="PapC_N"/>
</dbReference>
<comment type="caution">
    <text evidence="12">The sequence shown here is derived from an EMBL/GenBank/DDBJ whole genome shotgun (WGS) entry which is preliminary data.</text>
</comment>
<protein>
    <submittedName>
        <fullName evidence="12">Fimbrial biogenesis outer membrane usher protein</fullName>
    </submittedName>
</protein>
<dbReference type="InterPro" id="IPR043142">
    <property type="entry name" value="PapC-like_C_sf"/>
</dbReference>
<dbReference type="Gene3D" id="2.60.40.2610">
    <property type="entry name" value="Outer membrane usher protein FimD, plug domain"/>
    <property type="match status" value="1"/>
</dbReference>
<keyword evidence="8" id="KW-0998">Cell outer membrane</keyword>
<keyword evidence="5" id="KW-0812">Transmembrane</keyword>
<evidence type="ECO:0000259" key="11">
    <source>
        <dbReference type="Pfam" id="PF13954"/>
    </source>
</evidence>
<keyword evidence="6 9" id="KW-0732">Signal</keyword>
<feature type="domain" description="PapC N-terminal" evidence="11">
    <location>
        <begin position="22"/>
        <end position="160"/>
    </location>
</feature>
<feature type="domain" description="PapC-like C-terminal" evidence="10">
    <location>
        <begin position="728"/>
        <end position="788"/>
    </location>
</feature>
<dbReference type="GO" id="GO:0015473">
    <property type="term" value="F:fimbrial usher porin activity"/>
    <property type="evidence" value="ECO:0007669"/>
    <property type="project" value="InterPro"/>
</dbReference>
<sequence length="808" mass="90621">MFIVFFLMLLFLSQSVSAKEYTFDKSLLNDSNVDLIGLENETHQHGMYFVDIYVNGNKVDSRNVYFEKNKGIGKLYPCLSKAKIARYGINTDGFNTLKKDANIIDFTKLPSGVSYVFNIREQELDISLPQNMMSSNTDLAPVDVWDDGINAFLLNYNANADQAKYYSPMKSLSNSAFIKLDPGFNFGAWRLRSQVSWSKVRNGKFNRQKSYSFLERGLYGIKSKLTIGDTFTHGDVFNALPVRGFLLGTDLNMISSKERSFFSVVHGIAASQARVIVRQDGYVIYNEVVSPGPFNINVYPRSNGGNLDVIVYENNGAIKKFTVPYQVPAIVLPQGRFNYNLAIGKYNGFNKWNSDSDSQIVQISMIYGLPYDITIYSGSENSHHYNGEKLGIGASLGSLGALSLDVLNTNGNINKHKVSGNIWKMKYSKAFSMRTNIILNYKQYSQEKANELNDILSFPWVMKRKRSVDINLNKDLGGFGTGGIYYDYNQFYHSIPPNYDFGLEYDYTLYKDIDISINWGMHRYQSSLGNKSHHNEQSISFSLNIPFSKNISTSYQFLKVSQGPALSKIGIHGNAYNRKMNWRIDKKFTPRDADQGTDFITSWSGNYGDIGAGYSKSHNYRSLNINLSGGLVTHRHGITFGRRISNSAALIDVPSVSGVFVYGSTTHTDCRGYALYNWLTPYRYNNISLDPTEIPKNVDISKTDQFVVPSEGAIVTAKFNPRIGAKALIKLILKNNKVVPLGAIVKGSNGMSGIVGDNGYVYLTAVPVKGFISAKWSTGECKANYKFNTNVEDEKVKYSIHKESILCN</sequence>
<dbReference type="Gene3D" id="2.60.40.3110">
    <property type="match status" value="1"/>
</dbReference>
<evidence type="ECO:0000256" key="9">
    <source>
        <dbReference type="SAM" id="SignalP"/>
    </source>
</evidence>
<evidence type="ECO:0000256" key="3">
    <source>
        <dbReference type="ARBA" id="ARBA00022448"/>
    </source>
</evidence>
<feature type="chain" id="PRO_5030085210" evidence="9">
    <location>
        <begin position="19"/>
        <end position="808"/>
    </location>
</feature>
<evidence type="ECO:0000313" key="12">
    <source>
        <dbReference type="EMBL" id="EBS4747068.1"/>
    </source>
</evidence>
<dbReference type="GO" id="GO:0009279">
    <property type="term" value="C:cell outer membrane"/>
    <property type="evidence" value="ECO:0007669"/>
    <property type="project" value="UniProtKB-SubCell"/>
</dbReference>
<dbReference type="EMBL" id="AAGVPM010000020">
    <property type="protein sequence ID" value="EBS4747068.1"/>
    <property type="molecule type" value="Genomic_DNA"/>
</dbReference>
<keyword evidence="4" id="KW-1134">Transmembrane beta strand</keyword>
<accession>A0A3U5NEA3</accession>
<dbReference type="InterPro" id="IPR025949">
    <property type="entry name" value="PapC-like_C"/>
</dbReference>
<proteinExistence type="inferred from homology"/>
<evidence type="ECO:0000256" key="6">
    <source>
        <dbReference type="ARBA" id="ARBA00022729"/>
    </source>
</evidence>
<evidence type="ECO:0000256" key="4">
    <source>
        <dbReference type="ARBA" id="ARBA00022452"/>
    </source>
</evidence>